<keyword evidence="3" id="KW-1185">Reference proteome</keyword>
<proteinExistence type="inferred from homology"/>
<protein>
    <submittedName>
        <fullName evidence="4">Translation inhibitor L-PSP ribonuclease</fullName>
    </submittedName>
</protein>
<comment type="similarity">
    <text evidence="1">Belongs to the RutC family.</text>
</comment>
<dbReference type="WBParaSite" id="ECPE_0000154201-mRNA-1">
    <property type="protein sequence ID" value="ECPE_0000154201-mRNA-1"/>
    <property type="gene ID" value="ECPE_0000154201"/>
</dbReference>
<reference evidence="2 3" key="2">
    <citation type="submission" date="2018-11" db="EMBL/GenBank/DDBJ databases">
        <authorList>
            <consortium name="Pathogen Informatics"/>
        </authorList>
    </citation>
    <scope>NUCLEOTIDE SEQUENCE [LARGE SCALE GENOMIC DNA]</scope>
    <source>
        <strain evidence="2 3">Egypt</strain>
    </source>
</reference>
<dbReference type="NCBIfam" id="TIGR00004">
    <property type="entry name" value="Rid family detoxifying hydrolase"/>
    <property type="match status" value="1"/>
</dbReference>
<dbReference type="PANTHER" id="PTHR11803">
    <property type="entry name" value="2-IMINOBUTANOATE/2-IMINOPROPANOATE DEAMINASE RIDA"/>
    <property type="match status" value="1"/>
</dbReference>
<evidence type="ECO:0000313" key="4">
    <source>
        <dbReference type="WBParaSite" id="ECPE_0000154201-mRNA-1"/>
    </source>
</evidence>
<dbReference type="AlphaFoldDB" id="A0A183A3K7"/>
<dbReference type="CDD" id="cd00448">
    <property type="entry name" value="YjgF_YER057c_UK114_family"/>
    <property type="match status" value="1"/>
</dbReference>
<reference evidence="4" key="1">
    <citation type="submission" date="2016-06" db="UniProtKB">
        <authorList>
            <consortium name="WormBaseParasite"/>
        </authorList>
    </citation>
    <scope>IDENTIFICATION</scope>
</reference>
<dbReference type="EMBL" id="UZAN01010695">
    <property type="protein sequence ID" value="VDP40907.1"/>
    <property type="molecule type" value="Genomic_DNA"/>
</dbReference>
<dbReference type="FunFam" id="3.30.1330.40:FF:000001">
    <property type="entry name" value="L-PSP family endoribonuclease"/>
    <property type="match status" value="1"/>
</dbReference>
<sequence length="150" mass="16562">MSALVRRVIRTAKAPSAIGPYSQAVAINDTLYVSGQLGLLPESMTFAGDDVEAQTNQALKNISAILDAAQLTMKNVVKTTVLLSDMNDFAKVNKIYGEYFSEPFPARAAFQVACLPKVRKPEIILIHGRMPRWKSRPLLRSTQLLKNNTD</sequence>
<evidence type="ECO:0000313" key="2">
    <source>
        <dbReference type="EMBL" id="VDP40907.1"/>
    </source>
</evidence>
<accession>A0A183A3K7</accession>
<organism evidence="4">
    <name type="scientific">Echinostoma caproni</name>
    <dbReference type="NCBI Taxonomy" id="27848"/>
    <lineage>
        <taxon>Eukaryota</taxon>
        <taxon>Metazoa</taxon>
        <taxon>Spiralia</taxon>
        <taxon>Lophotrochozoa</taxon>
        <taxon>Platyhelminthes</taxon>
        <taxon>Trematoda</taxon>
        <taxon>Digenea</taxon>
        <taxon>Plagiorchiida</taxon>
        <taxon>Echinostomata</taxon>
        <taxon>Echinostomatoidea</taxon>
        <taxon>Echinostomatidae</taxon>
        <taxon>Echinostoma</taxon>
    </lineage>
</organism>
<dbReference type="SUPFAM" id="SSF55298">
    <property type="entry name" value="YjgF-like"/>
    <property type="match status" value="1"/>
</dbReference>
<dbReference type="GO" id="GO:0019239">
    <property type="term" value="F:deaminase activity"/>
    <property type="evidence" value="ECO:0007669"/>
    <property type="project" value="TreeGrafter"/>
</dbReference>
<dbReference type="GO" id="GO:0005829">
    <property type="term" value="C:cytosol"/>
    <property type="evidence" value="ECO:0007669"/>
    <property type="project" value="TreeGrafter"/>
</dbReference>
<evidence type="ECO:0000313" key="3">
    <source>
        <dbReference type="Proteomes" id="UP000272942"/>
    </source>
</evidence>
<name>A0A183A3K7_9TREM</name>
<dbReference type="Proteomes" id="UP000272942">
    <property type="component" value="Unassembled WGS sequence"/>
</dbReference>
<dbReference type="InterPro" id="IPR006056">
    <property type="entry name" value="RidA"/>
</dbReference>
<dbReference type="InterPro" id="IPR035959">
    <property type="entry name" value="RutC-like_sf"/>
</dbReference>
<gene>
    <name evidence="2" type="ORF">ECPE_LOCUS1542</name>
</gene>
<dbReference type="OrthoDB" id="309640at2759"/>
<dbReference type="InterPro" id="IPR006175">
    <property type="entry name" value="YjgF/YER057c/UK114"/>
</dbReference>
<dbReference type="Pfam" id="PF01042">
    <property type="entry name" value="Ribonuc_L-PSP"/>
    <property type="match status" value="1"/>
</dbReference>
<dbReference type="GO" id="GO:0005739">
    <property type="term" value="C:mitochondrion"/>
    <property type="evidence" value="ECO:0007669"/>
    <property type="project" value="TreeGrafter"/>
</dbReference>
<dbReference type="PANTHER" id="PTHR11803:SF39">
    <property type="entry name" value="2-IMINOBUTANOATE_2-IMINOPROPANOATE DEAMINASE"/>
    <property type="match status" value="1"/>
</dbReference>
<dbReference type="Gene3D" id="3.30.1330.40">
    <property type="entry name" value="RutC-like"/>
    <property type="match status" value="1"/>
</dbReference>
<evidence type="ECO:0000256" key="1">
    <source>
        <dbReference type="ARBA" id="ARBA00010552"/>
    </source>
</evidence>